<evidence type="ECO:0000313" key="11">
    <source>
        <dbReference type="EMBL" id="KPI38238.1"/>
    </source>
</evidence>
<dbReference type="InterPro" id="IPR001128">
    <property type="entry name" value="Cyt_P450"/>
</dbReference>
<evidence type="ECO:0000256" key="7">
    <source>
        <dbReference type="ARBA" id="ARBA00023033"/>
    </source>
</evidence>
<evidence type="ECO:0000256" key="2">
    <source>
        <dbReference type="ARBA" id="ARBA00010617"/>
    </source>
</evidence>
<reference evidence="11 12" key="1">
    <citation type="submission" date="2015-06" db="EMBL/GenBank/DDBJ databases">
        <title>Draft genome of the ant-associated black yeast Phialophora attae CBS 131958.</title>
        <authorList>
            <person name="Moreno L.F."/>
            <person name="Stielow B.J."/>
            <person name="de Hoog S."/>
            <person name="Vicente V.A."/>
            <person name="Weiss V.A."/>
            <person name="de Vries M."/>
            <person name="Cruz L.M."/>
            <person name="Souza E.M."/>
        </authorList>
    </citation>
    <scope>NUCLEOTIDE SEQUENCE [LARGE SCALE GENOMIC DNA]</scope>
    <source>
        <strain evidence="11 12">CBS 131958</strain>
    </source>
</reference>
<dbReference type="STRING" id="1664694.A0A0N0NKN5"/>
<dbReference type="OrthoDB" id="1470350at2759"/>
<name>A0A0N0NKN5_9EURO</name>
<dbReference type="RefSeq" id="XP_017998201.1">
    <property type="nucleotide sequence ID" value="XM_018139895.1"/>
</dbReference>
<evidence type="ECO:0000256" key="5">
    <source>
        <dbReference type="ARBA" id="ARBA00023002"/>
    </source>
</evidence>
<keyword evidence="12" id="KW-1185">Reference proteome</keyword>
<gene>
    <name evidence="11" type="ORF">AB675_1107</name>
</gene>
<dbReference type="PANTHER" id="PTHR24305:SF210">
    <property type="entry name" value="CYTOCHROME P450 MONOOXYGENASE ASQL-RELATED"/>
    <property type="match status" value="1"/>
</dbReference>
<dbReference type="EMBL" id="LFJN01000020">
    <property type="protein sequence ID" value="KPI38238.1"/>
    <property type="molecule type" value="Genomic_DNA"/>
</dbReference>
<keyword evidence="4 8" id="KW-0479">Metal-binding</keyword>
<evidence type="ECO:0000256" key="6">
    <source>
        <dbReference type="ARBA" id="ARBA00023004"/>
    </source>
</evidence>
<dbReference type="PRINTS" id="PR00385">
    <property type="entry name" value="P450"/>
</dbReference>
<evidence type="ECO:0000313" key="12">
    <source>
        <dbReference type="Proteomes" id="UP000038010"/>
    </source>
</evidence>
<keyword evidence="7 9" id="KW-0503">Monooxygenase</keyword>
<dbReference type="GO" id="GO:0016705">
    <property type="term" value="F:oxidoreductase activity, acting on paired donors, with incorporation or reduction of molecular oxygen"/>
    <property type="evidence" value="ECO:0007669"/>
    <property type="project" value="InterPro"/>
</dbReference>
<sequence>MWLRLLLPVALLWSISKLYTAFFGPLCRYPGPLLNKLTSLPYVRVVSTGKEATTIRQWHDKYGPVVRVAPNRLSYVGFPETWADICGVGAKSNQPGLPKDPAWYEETLYGTPNLVMCTDEDHRRQRRIFGRAFSEKALRDQEPLLRRWASALYYKLLEKSAGGASLDMLKMFNCTTFDIMADLCFAEPLYMLENTTYAPWVEAVFSMLKQLTLLRAVRYIHPVCLWLVRVVCRNIPAIQNEYVKHWNYTAERVDRRLASTPDRPDLLTEVLSMTSEDKDERSEELKLQELYVNAQTFMLAGTETTATVLSAVTFYLLSNPDMMTRLRTEIRNTFATIDDLHLDPLANKCQYMNACLKEALRFHPPIPIGLPRLTPAEGATINGQFVPGGTSVFVHQTATYRSALLWKDPDSFRPERWLDGSKEYENDKRDSMEPFSFGPRNCIGKNLAWHEMRLLLAAVTLHFDIDLCEESSNWADQEVYSLWEKHPLHVKLRPVDSS</sequence>
<dbReference type="Pfam" id="PF00067">
    <property type="entry name" value="p450"/>
    <property type="match status" value="1"/>
</dbReference>
<dbReference type="InterPro" id="IPR002401">
    <property type="entry name" value="Cyt_P450_E_grp-I"/>
</dbReference>
<dbReference type="Gene3D" id="1.10.630.10">
    <property type="entry name" value="Cytochrome P450"/>
    <property type="match status" value="1"/>
</dbReference>
<dbReference type="AlphaFoldDB" id="A0A0N0NKN5"/>
<comment type="similarity">
    <text evidence="2 9">Belongs to the cytochrome P450 family.</text>
</comment>
<protein>
    <submittedName>
        <fullName evidence="11">Isotrichodermin C-15 hydroxylase</fullName>
    </submittedName>
</protein>
<accession>A0A0N0NKN5</accession>
<comment type="cofactor">
    <cofactor evidence="1 8">
        <name>heme</name>
        <dbReference type="ChEBI" id="CHEBI:30413"/>
    </cofactor>
</comment>
<evidence type="ECO:0000256" key="8">
    <source>
        <dbReference type="PIRSR" id="PIRSR602401-1"/>
    </source>
</evidence>
<organism evidence="11 12">
    <name type="scientific">Cyphellophora attinorum</name>
    <dbReference type="NCBI Taxonomy" id="1664694"/>
    <lineage>
        <taxon>Eukaryota</taxon>
        <taxon>Fungi</taxon>
        <taxon>Dikarya</taxon>
        <taxon>Ascomycota</taxon>
        <taxon>Pezizomycotina</taxon>
        <taxon>Eurotiomycetes</taxon>
        <taxon>Chaetothyriomycetidae</taxon>
        <taxon>Chaetothyriales</taxon>
        <taxon>Cyphellophoraceae</taxon>
        <taxon>Cyphellophora</taxon>
    </lineage>
</organism>
<keyword evidence="6 8" id="KW-0408">Iron</keyword>
<dbReference type="SUPFAM" id="SSF48264">
    <property type="entry name" value="Cytochrome P450"/>
    <property type="match status" value="1"/>
</dbReference>
<dbReference type="InterPro" id="IPR017972">
    <property type="entry name" value="Cyt_P450_CS"/>
</dbReference>
<dbReference type="PANTHER" id="PTHR24305">
    <property type="entry name" value="CYTOCHROME P450"/>
    <property type="match status" value="1"/>
</dbReference>
<dbReference type="PROSITE" id="PS00086">
    <property type="entry name" value="CYTOCHROME_P450"/>
    <property type="match status" value="1"/>
</dbReference>
<evidence type="ECO:0000256" key="4">
    <source>
        <dbReference type="ARBA" id="ARBA00022723"/>
    </source>
</evidence>
<dbReference type="CDD" id="cd11058">
    <property type="entry name" value="CYP60B-like"/>
    <property type="match status" value="1"/>
</dbReference>
<feature type="binding site" description="axial binding residue" evidence="8">
    <location>
        <position position="442"/>
    </location>
    <ligand>
        <name>heme</name>
        <dbReference type="ChEBI" id="CHEBI:30413"/>
    </ligand>
    <ligandPart>
        <name>Fe</name>
        <dbReference type="ChEBI" id="CHEBI:18248"/>
    </ligandPart>
</feature>
<dbReference type="Proteomes" id="UP000038010">
    <property type="component" value="Unassembled WGS sequence"/>
</dbReference>
<dbReference type="GO" id="GO:0005506">
    <property type="term" value="F:iron ion binding"/>
    <property type="evidence" value="ECO:0007669"/>
    <property type="project" value="InterPro"/>
</dbReference>
<feature type="chain" id="PRO_5005856912" evidence="10">
    <location>
        <begin position="22"/>
        <end position="498"/>
    </location>
</feature>
<dbReference type="GO" id="GO:0020037">
    <property type="term" value="F:heme binding"/>
    <property type="evidence" value="ECO:0007669"/>
    <property type="project" value="InterPro"/>
</dbReference>
<keyword evidence="5 9" id="KW-0560">Oxidoreductase</keyword>
<dbReference type="InterPro" id="IPR036396">
    <property type="entry name" value="Cyt_P450_sf"/>
</dbReference>
<dbReference type="GO" id="GO:0004497">
    <property type="term" value="F:monooxygenase activity"/>
    <property type="evidence" value="ECO:0007669"/>
    <property type="project" value="UniProtKB-KW"/>
</dbReference>
<proteinExistence type="inferred from homology"/>
<dbReference type="GeneID" id="28731764"/>
<evidence type="ECO:0000256" key="10">
    <source>
        <dbReference type="SAM" id="SignalP"/>
    </source>
</evidence>
<evidence type="ECO:0000256" key="9">
    <source>
        <dbReference type="RuleBase" id="RU000461"/>
    </source>
</evidence>
<evidence type="ECO:0000256" key="1">
    <source>
        <dbReference type="ARBA" id="ARBA00001971"/>
    </source>
</evidence>
<keyword evidence="10" id="KW-0732">Signal</keyword>
<dbReference type="VEuPathDB" id="FungiDB:AB675_1107"/>
<evidence type="ECO:0000256" key="3">
    <source>
        <dbReference type="ARBA" id="ARBA00022617"/>
    </source>
</evidence>
<comment type="caution">
    <text evidence="11">The sequence shown here is derived from an EMBL/GenBank/DDBJ whole genome shotgun (WGS) entry which is preliminary data.</text>
</comment>
<dbReference type="InterPro" id="IPR050121">
    <property type="entry name" value="Cytochrome_P450_monoxygenase"/>
</dbReference>
<dbReference type="PRINTS" id="PR00463">
    <property type="entry name" value="EP450I"/>
</dbReference>
<keyword evidence="3 8" id="KW-0349">Heme</keyword>
<feature type="signal peptide" evidence="10">
    <location>
        <begin position="1"/>
        <end position="21"/>
    </location>
</feature>